<evidence type="ECO:0000256" key="9">
    <source>
        <dbReference type="ARBA" id="ARBA00023136"/>
    </source>
</evidence>
<feature type="domain" description="E3 ubiquitin-protein ligase synoviolin-like TPR repeats" evidence="12">
    <location>
        <begin position="4"/>
        <end position="75"/>
    </location>
</feature>
<dbReference type="GO" id="GO:0043161">
    <property type="term" value="P:proteasome-mediated ubiquitin-dependent protein catabolic process"/>
    <property type="evidence" value="ECO:0007669"/>
    <property type="project" value="TreeGrafter"/>
</dbReference>
<organism evidence="13 14">
    <name type="scientific">Oryctolagus cuniculus</name>
    <name type="common">Rabbit</name>
    <dbReference type="NCBI Taxonomy" id="9986"/>
    <lineage>
        <taxon>Eukaryota</taxon>
        <taxon>Metazoa</taxon>
        <taxon>Chordata</taxon>
        <taxon>Craniata</taxon>
        <taxon>Vertebrata</taxon>
        <taxon>Euteleostomi</taxon>
        <taxon>Mammalia</taxon>
        <taxon>Eutheria</taxon>
        <taxon>Euarchontoglires</taxon>
        <taxon>Glires</taxon>
        <taxon>Lagomorpha</taxon>
        <taxon>Leporidae</taxon>
        <taxon>Oryctolagus</taxon>
    </lineage>
</organism>
<dbReference type="Proteomes" id="UP000001811">
    <property type="component" value="Unplaced"/>
</dbReference>
<dbReference type="PANTHER" id="PTHR22763">
    <property type="entry name" value="RING ZINC FINGER PROTEIN"/>
    <property type="match status" value="1"/>
</dbReference>
<dbReference type="Bgee" id="ENSOCUG00000022650">
    <property type="expression patterns" value="Expressed in testis and 18 other cell types or tissues"/>
</dbReference>
<sequence length="459" mass="48684">MFRTAVMMAASLALTGAVVAHAYYLKHQFYPTVVYLTKSSPSMAVLYIQAFVLVFLLGKVMGKVFFGQLRAAEMEPPLRGALHSPPLPQMLPLAGRGPCGLYGTQSQHLLALPLPHCVPHVPPGHSGLPVRQPRLSQHADPWGLCAAGVWLRVRHPDDHGAHHLHQVRAALRGPPEREPLGQQGRVHALHGAVHRLHQGPAVHGLHDHHDQGAHLPAVCHPAHVLGHEAVQESCDRRHHVSPSHPQHEHSVPRRHPRGAPGDRQRVHHLPGRDGDRGQEAALQPHLPHQSPRASCRPSPPGMFPLWPPVGPFAPVPPPPSSGEAAVPPSSSAAALAGPSGAASAAGPSATAPAPAPGTGPAPEAGPAPGFPFPPPWMGMPLPPPFAFPPMPVPPAGFAGLTPEELRALEGHERQHLEARSHSLRNIHTLLGRRHAADQPVPHCAGLPGAPPACPCREPP</sequence>
<evidence type="ECO:0000256" key="10">
    <source>
        <dbReference type="SAM" id="MobiDB-lite"/>
    </source>
</evidence>
<evidence type="ECO:0000256" key="8">
    <source>
        <dbReference type="ARBA" id="ARBA00022989"/>
    </source>
</evidence>
<dbReference type="GeneTree" id="ENSGT00940000157743"/>
<feature type="region of interest" description="Disordered" evidence="10">
    <location>
        <begin position="317"/>
        <end position="369"/>
    </location>
</feature>
<evidence type="ECO:0000256" key="5">
    <source>
        <dbReference type="ARBA" id="ARBA00022723"/>
    </source>
</evidence>
<keyword evidence="6" id="KW-0863">Zinc-finger</keyword>
<protein>
    <submittedName>
        <fullName evidence="13">Synoviolin 1</fullName>
    </submittedName>
</protein>
<dbReference type="InterPro" id="IPR050731">
    <property type="entry name" value="HRD1_E3_ubiq-ligases"/>
</dbReference>
<evidence type="ECO:0000313" key="13">
    <source>
        <dbReference type="Ensembl" id="ENSOCUP00000027865.1"/>
    </source>
</evidence>
<dbReference type="AlphaFoldDB" id="A0A5F9C2E2"/>
<dbReference type="GO" id="GO:0012505">
    <property type="term" value="C:endomembrane system"/>
    <property type="evidence" value="ECO:0007669"/>
    <property type="project" value="UniProtKB-SubCell"/>
</dbReference>
<dbReference type="Ensembl" id="ENSOCUT00000047154.1">
    <property type="protein sequence ID" value="ENSOCUP00000027865.1"/>
    <property type="gene ID" value="ENSOCUG00000022650.2"/>
</dbReference>
<evidence type="ECO:0000256" key="3">
    <source>
        <dbReference type="ARBA" id="ARBA00022679"/>
    </source>
</evidence>
<dbReference type="GO" id="GO:0008270">
    <property type="term" value="F:zinc ion binding"/>
    <property type="evidence" value="ECO:0007669"/>
    <property type="project" value="UniProtKB-KW"/>
</dbReference>
<feature type="transmembrane region" description="Helical" evidence="11">
    <location>
        <begin position="44"/>
        <end position="66"/>
    </location>
</feature>
<keyword evidence="8 11" id="KW-1133">Transmembrane helix</keyword>
<feature type="compositionally biased region" description="Low complexity" evidence="10">
    <location>
        <begin position="321"/>
        <end position="352"/>
    </location>
</feature>
<evidence type="ECO:0000259" key="12">
    <source>
        <dbReference type="Pfam" id="PF25563"/>
    </source>
</evidence>
<keyword evidence="9 11" id="KW-0472">Membrane</keyword>
<evidence type="ECO:0000256" key="11">
    <source>
        <dbReference type="SAM" id="Phobius"/>
    </source>
</evidence>
<dbReference type="UniPathway" id="UPA00143"/>
<dbReference type="PANTHER" id="PTHR22763:SF184">
    <property type="entry name" value="E3 UBIQUITIN-PROTEIN LIGASE SYNOVIOLIN"/>
    <property type="match status" value="1"/>
</dbReference>
<keyword evidence="7" id="KW-0862">Zinc</keyword>
<feature type="compositionally biased region" description="Basic and acidic residues" evidence="10">
    <location>
        <begin position="260"/>
        <end position="278"/>
    </location>
</feature>
<evidence type="ECO:0000256" key="6">
    <source>
        <dbReference type="ARBA" id="ARBA00022771"/>
    </source>
</evidence>
<keyword evidence="5" id="KW-0479">Metal-binding</keyword>
<proteinExistence type="predicted"/>
<comment type="pathway">
    <text evidence="2">Protein modification; protein ubiquitination.</text>
</comment>
<feature type="region of interest" description="Disordered" evidence="10">
    <location>
        <begin position="231"/>
        <end position="301"/>
    </location>
</feature>
<dbReference type="GO" id="GO:0036503">
    <property type="term" value="P:ERAD pathway"/>
    <property type="evidence" value="ECO:0007669"/>
    <property type="project" value="TreeGrafter"/>
</dbReference>
<evidence type="ECO:0000256" key="7">
    <source>
        <dbReference type="ARBA" id="ARBA00022833"/>
    </source>
</evidence>
<reference evidence="13" key="2">
    <citation type="submission" date="2025-08" db="UniProtKB">
        <authorList>
            <consortium name="Ensembl"/>
        </authorList>
    </citation>
    <scope>IDENTIFICATION</scope>
    <source>
        <strain evidence="13">Thorbecke</strain>
    </source>
</reference>
<gene>
    <name evidence="13" type="primary">SYVN1</name>
</gene>
<evidence type="ECO:0000256" key="2">
    <source>
        <dbReference type="ARBA" id="ARBA00004906"/>
    </source>
</evidence>
<dbReference type="Pfam" id="PF25563">
    <property type="entry name" value="TPR_SYVN1_N"/>
    <property type="match status" value="1"/>
</dbReference>
<reference evidence="13" key="3">
    <citation type="submission" date="2025-09" db="UniProtKB">
        <authorList>
            <consortium name="Ensembl"/>
        </authorList>
    </citation>
    <scope>IDENTIFICATION</scope>
    <source>
        <strain evidence="13">Thorbecke</strain>
    </source>
</reference>
<dbReference type="GO" id="GO:0016567">
    <property type="term" value="P:protein ubiquitination"/>
    <property type="evidence" value="ECO:0007669"/>
    <property type="project" value="UniProtKB-UniPathway"/>
</dbReference>
<dbReference type="GO" id="GO:0061630">
    <property type="term" value="F:ubiquitin protein ligase activity"/>
    <property type="evidence" value="ECO:0007669"/>
    <property type="project" value="UniProtKB-EC"/>
</dbReference>
<feature type="compositionally biased region" description="Pro residues" evidence="10">
    <location>
        <begin position="353"/>
        <end position="369"/>
    </location>
</feature>
<name>A0A5F9C2E2_RABIT</name>
<keyword evidence="4 11" id="KW-0812">Transmembrane</keyword>
<keyword evidence="14" id="KW-1185">Reference proteome</keyword>
<comment type="subcellular location">
    <subcellularLocation>
        <location evidence="1">Membrane</location>
    </subcellularLocation>
</comment>
<evidence type="ECO:0000256" key="4">
    <source>
        <dbReference type="ARBA" id="ARBA00022692"/>
    </source>
</evidence>
<evidence type="ECO:0000256" key="1">
    <source>
        <dbReference type="ARBA" id="ARBA00004370"/>
    </source>
</evidence>
<accession>A0A5F9C2E2</accession>
<evidence type="ECO:0000313" key="14">
    <source>
        <dbReference type="Proteomes" id="UP000001811"/>
    </source>
</evidence>
<keyword evidence="3" id="KW-0808">Transferase</keyword>
<dbReference type="InterPro" id="IPR057992">
    <property type="entry name" value="TPR_SYVN1_N"/>
</dbReference>
<reference evidence="13 14" key="1">
    <citation type="journal article" date="2011" name="Nature">
        <title>A high-resolution map of human evolutionary constraint using 29 mammals.</title>
        <authorList>
            <person name="Lindblad-Toh K."/>
            <person name="Garber M."/>
            <person name="Zuk O."/>
            <person name="Lin M.F."/>
            <person name="Parker B.J."/>
            <person name="Washietl S."/>
            <person name="Kheradpour P."/>
            <person name="Ernst J."/>
            <person name="Jordan G."/>
            <person name="Mauceli E."/>
            <person name="Ward L.D."/>
            <person name="Lowe C.B."/>
            <person name="Holloway A.K."/>
            <person name="Clamp M."/>
            <person name="Gnerre S."/>
            <person name="Alfoldi J."/>
            <person name="Beal K."/>
            <person name="Chang J."/>
            <person name="Clawson H."/>
            <person name="Cuff J."/>
            <person name="Di Palma F."/>
            <person name="Fitzgerald S."/>
            <person name="Flicek P."/>
            <person name="Guttman M."/>
            <person name="Hubisz M.J."/>
            <person name="Jaffe D.B."/>
            <person name="Jungreis I."/>
            <person name="Kent W.J."/>
            <person name="Kostka D."/>
            <person name="Lara M."/>
            <person name="Martins A.L."/>
            <person name="Massingham T."/>
            <person name="Moltke I."/>
            <person name="Raney B.J."/>
            <person name="Rasmussen M.D."/>
            <person name="Robinson J."/>
            <person name="Stark A."/>
            <person name="Vilella A.J."/>
            <person name="Wen J."/>
            <person name="Xie X."/>
            <person name="Zody M.C."/>
            <person name="Baldwin J."/>
            <person name="Bloom T."/>
            <person name="Chin C.W."/>
            <person name="Heiman D."/>
            <person name="Nicol R."/>
            <person name="Nusbaum C."/>
            <person name="Young S."/>
            <person name="Wilkinson J."/>
            <person name="Worley K.C."/>
            <person name="Kovar C.L."/>
            <person name="Muzny D.M."/>
            <person name="Gibbs R.A."/>
            <person name="Cree A."/>
            <person name="Dihn H.H."/>
            <person name="Fowler G."/>
            <person name="Jhangiani S."/>
            <person name="Joshi V."/>
            <person name="Lee S."/>
            <person name="Lewis L.R."/>
            <person name="Nazareth L.V."/>
            <person name="Okwuonu G."/>
            <person name="Santibanez J."/>
            <person name="Warren W.C."/>
            <person name="Mardis E.R."/>
            <person name="Weinstock G.M."/>
            <person name="Wilson R.K."/>
            <person name="Delehaunty K."/>
            <person name="Dooling D."/>
            <person name="Fronik C."/>
            <person name="Fulton L."/>
            <person name="Fulton B."/>
            <person name="Graves T."/>
            <person name="Minx P."/>
            <person name="Sodergren E."/>
            <person name="Birney E."/>
            <person name="Margulies E.H."/>
            <person name="Herrero J."/>
            <person name="Green E.D."/>
            <person name="Haussler D."/>
            <person name="Siepel A."/>
            <person name="Goldman N."/>
            <person name="Pollard K.S."/>
            <person name="Pedersen J.S."/>
            <person name="Lander E.S."/>
            <person name="Kellis M."/>
        </authorList>
    </citation>
    <scope>NUCLEOTIDE SEQUENCE [LARGE SCALE GENOMIC DNA]</scope>
    <source>
        <strain evidence="14">Thorbecke</strain>
    </source>
</reference>